<dbReference type="EMBL" id="SPNV01000018">
    <property type="protein sequence ID" value="KAF5865563.1"/>
    <property type="molecule type" value="Genomic_DNA"/>
</dbReference>
<protein>
    <recommendedName>
        <fullName evidence="8">Major facilitator superfamily (MFS) profile domain-containing protein</fullName>
    </recommendedName>
</protein>
<reference evidence="6 7" key="1">
    <citation type="submission" date="2019-04" db="EMBL/GenBank/DDBJ databases">
        <title>Aspergillus burnettii sp. nov., novel species from soil in southeast Queensland.</title>
        <authorList>
            <person name="Gilchrist C.L.M."/>
            <person name="Pitt J.I."/>
            <person name="Lange L."/>
            <person name="Lacey H.J."/>
            <person name="Vuong D."/>
            <person name="Midgley D.J."/>
            <person name="Greenfield P."/>
            <person name="Bradbury M."/>
            <person name="Lacey E."/>
            <person name="Busk P.K."/>
            <person name="Pilgaard B."/>
            <person name="Chooi Y.H."/>
            <person name="Piggott A.M."/>
        </authorList>
    </citation>
    <scope>NUCLEOTIDE SEQUENCE [LARGE SCALE GENOMIC DNA]</scope>
    <source>
        <strain evidence="6 7">FRR 5400</strain>
    </source>
</reference>
<comment type="caution">
    <text evidence="6">The sequence shown here is derived from an EMBL/GenBank/DDBJ whole genome shotgun (WGS) entry which is preliminary data.</text>
</comment>
<feature type="transmembrane region" description="Helical" evidence="5">
    <location>
        <begin position="20"/>
        <end position="45"/>
    </location>
</feature>
<evidence type="ECO:0008006" key="8">
    <source>
        <dbReference type="Google" id="ProtNLM"/>
    </source>
</evidence>
<accession>A0A8H6EBA9</accession>
<keyword evidence="4 5" id="KW-0472">Membrane</keyword>
<name>A0A8H6EBA9_PETAA</name>
<dbReference type="Gene3D" id="1.20.1250.20">
    <property type="entry name" value="MFS general substrate transporter like domains"/>
    <property type="match status" value="1"/>
</dbReference>
<gene>
    <name evidence="6" type="ORF">ETB97_003407</name>
</gene>
<evidence type="ECO:0000313" key="6">
    <source>
        <dbReference type="EMBL" id="KAF5865563.1"/>
    </source>
</evidence>
<evidence type="ECO:0000256" key="3">
    <source>
        <dbReference type="ARBA" id="ARBA00022989"/>
    </source>
</evidence>
<evidence type="ECO:0000256" key="5">
    <source>
        <dbReference type="SAM" id="Phobius"/>
    </source>
</evidence>
<dbReference type="GO" id="GO:0016020">
    <property type="term" value="C:membrane"/>
    <property type="evidence" value="ECO:0007669"/>
    <property type="project" value="UniProtKB-SubCell"/>
</dbReference>
<proteinExistence type="predicted"/>
<keyword evidence="2 5" id="KW-0812">Transmembrane</keyword>
<dbReference type="InterPro" id="IPR005828">
    <property type="entry name" value="MFS_sugar_transport-like"/>
</dbReference>
<dbReference type="GO" id="GO:0022857">
    <property type="term" value="F:transmembrane transporter activity"/>
    <property type="evidence" value="ECO:0007669"/>
    <property type="project" value="InterPro"/>
</dbReference>
<dbReference type="AlphaFoldDB" id="A0A8H6EBA9"/>
<evidence type="ECO:0000256" key="2">
    <source>
        <dbReference type="ARBA" id="ARBA00022692"/>
    </source>
</evidence>
<sequence>MPLQGWESVLYQLFLLSISSRAICGLLMVLFAAYQQLGVVLGFFINNEATKRYPGVDKQWMLTTLLQVVPTACWGFGTFLCSECPRWLLIRANEIKQQ</sequence>
<evidence type="ECO:0000256" key="4">
    <source>
        <dbReference type="ARBA" id="ARBA00023136"/>
    </source>
</evidence>
<evidence type="ECO:0000256" key="1">
    <source>
        <dbReference type="ARBA" id="ARBA00004370"/>
    </source>
</evidence>
<comment type="subcellular location">
    <subcellularLocation>
        <location evidence="1">Membrane</location>
    </subcellularLocation>
</comment>
<keyword evidence="7" id="KW-1185">Reference proteome</keyword>
<evidence type="ECO:0000313" key="7">
    <source>
        <dbReference type="Proteomes" id="UP000541154"/>
    </source>
</evidence>
<keyword evidence="3 5" id="KW-1133">Transmembrane helix</keyword>
<dbReference type="Proteomes" id="UP000541154">
    <property type="component" value="Unassembled WGS sequence"/>
</dbReference>
<organism evidence="6 7">
    <name type="scientific">Petromyces alliaceus</name>
    <name type="common">Aspergillus alliaceus</name>
    <dbReference type="NCBI Taxonomy" id="209559"/>
    <lineage>
        <taxon>Eukaryota</taxon>
        <taxon>Fungi</taxon>
        <taxon>Dikarya</taxon>
        <taxon>Ascomycota</taxon>
        <taxon>Pezizomycotina</taxon>
        <taxon>Eurotiomycetes</taxon>
        <taxon>Eurotiomycetidae</taxon>
        <taxon>Eurotiales</taxon>
        <taxon>Aspergillaceae</taxon>
        <taxon>Aspergillus</taxon>
        <taxon>Aspergillus subgen. Circumdati</taxon>
    </lineage>
</organism>
<dbReference type="InterPro" id="IPR036259">
    <property type="entry name" value="MFS_trans_sf"/>
</dbReference>
<dbReference type="Pfam" id="PF00083">
    <property type="entry name" value="Sugar_tr"/>
    <property type="match status" value="1"/>
</dbReference>